<protein>
    <submittedName>
        <fullName evidence="2">Uncharacterized protein</fullName>
    </submittedName>
</protein>
<gene>
    <name evidence="2" type="ORF">GIP_L4_0130</name>
</gene>
<reference evidence="2" key="1">
    <citation type="submission" date="2007-06" db="EMBL/GenBank/DDBJ databases">
        <title>Bracovirus Evolution: Comparative Genomics of Multiple Viral and Proviral Genomes.</title>
        <authorList>
            <person name="Desjardins C.A."/>
            <person name="Gundersen-Rindal D.E."/>
            <person name="Hostetler J.B."/>
            <person name="Tallon L.J."/>
            <person name="Utterback T.R."/>
            <person name="Fuester R.W."/>
            <person name="Schatz M.C."/>
            <person name="Pedroni M.J."/>
            <person name="Fadrosh D.W."/>
            <person name="Haas B.J."/>
            <person name="Toms B.S."/>
            <person name="Chen D."/>
            <person name="Nene V."/>
        </authorList>
    </citation>
    <scope>NUCLEOTIDE SEQUENCE</scope>
</reference>
<feature type="region of interest" description="Disordered" evidence="1">
    <location>
        <begin position="315"/>
        <end position="394"/>
    </location>
</feature>
<proteinExistence type="predicted"/>
<feature type="compositionally biased region" description="Acidic residues" evidence="1">
    <location>
        <begin position="315"/>
        <end position="390"/>
    </location>
</feature>
<evidence type="ECO:0000256" key="1">
    <source>
        <dbReference type="SAM" id="MobiDB-lite"/>
    </source>
</evidence>
<dbReference type="EMBL" id="EF710653">
    <property type="protein sequence ID" value="ACE75331.1"/>
    <property type="molecule type" value="Genomic_DNA"/>
</dbReference>
<name>B7S8V6_GLYIN</name>
<dbReference type="AlphaFoldDB" id="B7S8V6"/>
<accession>B7S8V6</accession>
<evidence type="ECO:0000313" key="2">
    <source>
        <dbReference type="EMBL" id="ACE75331.1"/>
    </source>
</evidence>
<organism evidence="2">
    <name type="scientific">Glyptapanteles indiensis</name>
    <name type="common">Parasitoid wasp</name>
    <dbReference type="NCBI Taxonomy" id="92994"/>
    <lineage>
        <taxon>Eukaryota</taxon>
        <taxon>Metazoa</taxon>
        <taxon>Ecdysozoa</taxon>
        <taxon>Arthropoda</taxon>
        <taxon>Hexapoda</taxon>
        <taxon>Insecta</taxon>
        <taxon>Pterygota</taxon>
        <taxon>Neoptera</taxon>
        <taxon>Endopterygota</taxon>
        <taxon>Hymenoptera</taxon>
        <taxon>Apocrita</taxon>
        <taxon>Ichneumonoidea</taxon>
        <taxon>Braconidae</taxon>
        <taxon>Microgastrinae</taxon>
        <taxon>Glyptapanteles</taxon>
    </lineage>
</organism>
<sequence length="423" mass="48848">MVDYYIYAWDSSSIFDLEHNNFTKSDTFVKFRRDARKIDEELWASGKPITNLFRINFIHWDEDLRRALEDWTILEYLDQNKKCGEKKPDWIIRSLQDKYLVDSKNKIKLLYIITDGEISNVSLEKFIVSDEHQRFETVVFHALNKDPKKIDLSAAASFSTSRRIVYCTSELCNSADISKKFDYDKINADNFSAEKDQLKSYIKLKFINKSIPDTDVWQEIKELTMLRDRLRREMILNSVKYICSPAYLGATETNLPKPKTDLTDLSKLFEVTLPKWNVVNETFTAILEYIKNTKNSYSFDALKFDTKVDKPVAEETMDDADSADEDADSTDNDAESLDDGADPIDDDADSMDDDAESLDDDADSIDDDADSMDDDAESLDDDADSMDDDADNKHRKEQKFFKTLLKHKGGVSIFHEYMDIMHG</sequence>